<keyword evidence="8" id="KW-1185">Reference proteome</keyword>
<dbReference type="InterPro" id="IPR027417">
    <property type="entry name" value="P-loop_NTPase"/>
</dbReference>
<evidence type="ECO:0000256" key="2">
    <source>
        <dbReference type="ARBA" id="ARBA00005790"/>
    </source>
</evidence>
<evidence type="ECO:0000256" key="3">
    <source>
        <dbReference type="ARBA" id="ARBA00022679"/>
    </source>
</evidence>
<evidence type="ECO:0000259" key="6">
    <source>
        <dbReference type="PROSITE" id="PS50052"/>
    </source>
</evidence>
<evidence type="ECO:0000313" key="8">
    <source>
        <dbReference type="Proteomes" id="UP000371977"/>
    </source>
</evidence>
<dbReference type="Pfam" id="PF00625">
    <property type="entry name" value="Guanylate_kin"/>
    <property type="match status" value="1"/>
</dbReference>
<dbReference type="EMBL" id="SDGZ01000014">
    <property type="protein sequence ID" value="TYC49715.1"/>
    <property type="molecule type" value="Genomic_DNA"/>
</dbReference>
<accession>A0A6C2C972</accession>
<comment type="caution">
    <text evidence="7">The sequence shown here is derived from an EMBL/GenBank/DDBJ whole genome shotgun (WGS) entry which is preliminary data.</text>
</comment>
<dbReference type="GO" id="GO:0005829">
    <property type="term" value="C:cytosol"/>
    <property type="evidence" value="ECO:0007669"/>
    <property type="project" value="TreeGrafter"/>
</dbReference>
<gene>
    <name evidence="7" type="ORF">ESZ50_05180</name>
</gene>
<feature type="domain" description="Guanylate kinase-like" evidence="6">
    <location>
        <begin position="4"/>
        <end position="182"/>
    </location>
</feature>
<sequence length="189" mass="21758">MMKRKVFVLTGNTGTGKTTVANYLQDFYEMPRVITHTTRLPRDGEMDQVDYYFESTESFQHNHYLETVTYDGQQYGSSWEGLERAWEKNPLITIVLDTAGAVTYADALGSEAVIIYLTVSQPNELMHRLERRGDNVDEMKQRLASSEFQRDNVLPVELQGKATIIVNDDWEATRDRINEIVQAKIEVEE</sequence>
<dbReference type="Gene3D" id="3.40.50.300">
    <property type="entry name" value="P-loop containing nucleotide triphosphate hydrolases"/>
    <property type="match status" value="1"/>
</dbReference>
<dbReference type="InterPro" id="IPR008144">
    <property type="entry name" value="Guanylate_kin-like_dom"/>
</dbReference>
<comment type="similarity">
    <text evidence="2">Belongs to the guanylate kinase family.</text>
</comment>
<evidence type="ECO:0000313" key="7">
    <source>
        <dbReference type="EMBL" id="TYC49715.1"/>
    </source>
</evidence>
<dbReference type="SMART" id="SM00072">
    <property type="entry name" value="GuKc"/>
    <property type="match status" value="1"/>
</dbReference>
<reference evidence="7 8" key="1">
    <citation type="submission" date="2019-01" db="EMBL/GenBank/DDBJ databases">
        <title>Weissella sp. nov., a novel lactic acid bacterium isolated from animal feces.</title>
        <authorList>
            <person name="Wang L.-T."/>
        </authorList>
    </citation>
    <scope>NUCLEOTIDE SEQUENCE [LARGE SCALE GENOMIC DNA]</scope>
    <source>
        <strain evidence="7 8">8H-2</strain>
    </source>
</reference>
<evidence type="ECO:0000256" key="4">
    <source>
        <dbReference type="ARBA" id="ARBA00022777"/>
    </source>
</evidence>
<dbReference type="PANTHER" id="PTHR23117:SF13">
    <property type="entry name" value="GUANYLATE KINASE"/>
    <property type="match status" value="1"/>
</dbReference>
<keyword evidence="4 7" id="KW-0418">Kinase</keyword>
<dbReference type="PANTHER" id="PTHR23117">
    <property type="entry name" value="GUANYLATE KINASE-RELATED"/>
    <property type="match status" value="1"/>
</dbReference>
<dbReference type="AlphaFoldDB" id="A0A6C2C972"/>
<keyword evidence="3" id="KW-0808">Transferase</keyword>
<dbReference type="Proteomes" id="UP000371977">
    <property type="component" value="Unassembled WGS sequence"/>
</dbReference>
<comment type="catalytic activity">
    <reaction evidence="5">
        <text>GMP + ATP = GDP + ADP</text>
        <dbReference type="Rhea" id="RHEA:20780"/>
        <dbReference type="ChEBI" id="CHEBI:30616"/>
        <dbReference type="ChEBI" id="CHEBI:58115"/>
        <dbReference type="ChEBI" id="CHEBI:58189"/>
        <dbReference type="ChEBI" id="CHEBI:456216"/>
        <dbReference type="EC" id="2.7.4.8"/>
    </reaction>
</comment>
<dbReference type="SUPFAM" id="SSF52540">
    <property type="entry name" value="P-loop containing nucleoside triphosphate hydrolases"/>
    <property type="match status" value="1"/>
</dbReference>
<dbReference type="GO" id="GO:0004385">
    <property type="term" value="F:GMP kinase activity"/>
    <property type="evidence" value="ECO:0007669"/>
    <property type="project" value="UniProtKB-EC"/>
</dbReference>
<dbReference type="PROSITE" id="PS50052">
    <property type="entry name" value="GUANYLATE_KINASE_2"/>
    <property type="match status" value="1"/>
</dbReference>
<evidence type="ECO:0000256" key="1">
    <source>
        <dbReference type="ARBA" id="ARBA00003531"/>
    </source>
</evidence>
<dbReference type="OrthoDB" id="1033810at2"/>
<evidence type="ECO:0000256" key="5">
    <source>
        <dbReference type="ARBA" id="ARBA00048594"/>
    </source>
</evidence>
<organism evidence="7 8">
    <name type="scientific">Weissella muntiaci</name>
    <dbReference type="NCBI Taxonomy" id="2508881"/>
    <lineage>
        <taxon>Bacteria</taxon>
        <taxon>Bacillati</taxon>
        <taxon>Bacillota</taxon>
        <taxon>Bacilli</taxon>
        <taxon>Lactobacillales</taxon>
        <taxon>Lactobacillaceae</taxon>
        <taxon>Weissella</taxon>
    </lineage>
</organism>
<proteinExistence type="inferred from homology"/>
<name>A0A6C2C972_9LACO</name>
<comment type="function">
    <text evidence="1">Essential for recycling GMP and indirectly, cGMP.</text>
</comment>
<protein>
    <submittedName>
        <fullName evidence="7">Guanylate kinase</fullName>
    </submittedName>
</protein>
<dbReference type="InterPro" id="IPR008145">
    <property type="entry name" value="GK/Ca_channel_bsu"/>
</dbReference>